<evidence type="ECO:0000313" key="2">
    <source>
        <dbReference type="EMBL" id="KHO65463.1"/>
    </source>
</evidence>
<dbReference type="Pfam" id="PF11157">
    <property type="entry name" value="DUF2937"/>
    <property type="match status" value="1"/>
</dbReference>
<accession>A0A0B3BLX0</accession>
<feature type="transmembrane region" description="Helical" evidence="1">
    <location>
        <begin position="135"/>
        <end position="161"/>
    </location>
</feature>
<keyword evidence="1" id="KW-0472">Membrane</keyword>
<keyword evidence="3" id="KW-1185">Reference proteome</keyword>
<sequence>MLRSYLRLLLFAFGLLVGVQIPAFMDVYTQRLEAHRLESAHSLEGFRDTARRFFAGDLQALLRHYRASDDPVMRSDAGSIEHLVGRAELLDREWQAMQGPWYARAWHLFSAADPRLTRDALRGYQYQVPLDPAAIAWGLSCGLLLAALVESLLAMLGSLLFTRRVRPL</sequence>
<dbReference type="PIRSF" id="PIRSF029393">
    <property type="entry name" value="UCP029393"/>
    <property type="match status" value="1"/>
</dbReference>
<gene>
    <name evidence="2" type="ORF">PT85_05185</name>
</gene>
<name>A0A0B3BLX0_9PSED</name>
<evidence type="ECO:0000313" key="3">
    <source>
        <dbReference type="Proteomes" id="UP000030980"/>
    </source>
</evidence>
<proteinExistence type="predicted"/>
<comment type="caution">
    <text evidence="2">The sequence shown here is derived from an EMBL/GenBank/DDBJ whole genome shotgun (WGS) entry which is preliminary data.</text>
</comment>
<evidence type="ECO:0008006" key="4">
    <source>
        <dbReference type="Google" id="ProtNLM"/>
    </source>
</evidence>
<dbReference type="InterPro" id="IPR016917">
    <property type="entry name" value="UCP029393"/>
</dbReference>
<organism evidence="2 3">
    <name type="scientific">Pseudomonas flexibilis</name>
    <dbReference type="NCBI Taxonomy" id="706570"/>
    <lineage>
        <taxon>Bacteria</taxon>
        <taxon>Pseudomonadati</taxon>
        <taxon>Pseudomonadota</taxon>
        <taxon>Gammaproteobacteria</taxon>
        <taxon>Pseudomonadales</taxon>
        <taxon>Pseudomonadaceae</taxon>
        <taxon>Pseudomonas</taxon>
    </lineage>
</organism>
<dbReference type="STRING" id="706570.PT85_05185"/>
<dbReference type="Proteomes" id="UP000030980">
    <property type="component" value="Unassembled WGS sequence"/>
</dbReference>
<dbReference type="AlphaFoldDB" id="A0A0B3BLX0"/>
<reference evidence="2 3" key="1">
    <citation type="submission" date="2014-11" db="EMBL/GenBank/DDBJ databases">
        <title>Genome sequence of Pseudomonas tuomuerensis JCM 14085.</title>
        <authorList>
            <person name="Shin S.-K."/>
            <person name="Yi H."/>
        </authorList>
    </citation>
    <scope>NUCLEOTIDE SEQUENCE [LARGE SCALE GENOMIC DNA]</scope>
    <source>
        <strain evidence="2 3">JCM 14085</strain>
    </source>
</reference>
<evidence type="ECO:0000256" key="1">
    <source>
        <dbReference type="SAM" id="Phobius"/>
    </source>
</evidence>
<keyword evidence="1" id="KW-1133">Transmembrane helix</keyword>
<dbReference type="RefSeq" id="WP_027590661.1">
    <property type="nucleotide sequence ID" value="NZ_FMUP01000001.1"/>
</dbReference>
<keyword evidence="1" id="KW-0812">Transmembrane</keyword>
<dbReference type="InterPro" id="IPR022584">
    <property type="entry name" value="DUF2937"/>
</dbReference>
<dbReference type="OrthoDB" id="7021410at2"/>
<dbReference type="EMBL" id="JTAK01000002">
    <property type="protein sequence ID" value="KHO65463.1"/>
    <property type="molecule type" value="Genomic_DNA"/>
</dbReference>
<protein>
    <recommendedName>
        <fullName evidence="4">DUF2937 domain-containing protein</fullName>
    </recommendedName>
</protein>